<dbReference type="Proteomes" id="UP000190637">
    <property type="component" value="Unassembled WGS sequence"/>
</dbReference>
<evidence type="ECO:0000259" key="3">
    <source>
        <dbReference type="PROSITE" id="PS50977"/>
    </source>
</evidence>
<dbReference type="PROSITE" id="PS50977">
    <property type="entry name" value="HTH_TETR_2"/>
    <property type="match status" value="1"/>
</dbReference>
<feature type="DNA-binding region" description="H-T-H motif" evidence="2">
    <location>
        <begin position="38"/>
        <end position="57"/>
    </location>
</feature>
<reference evidence="4 5" key="1">
    <citation type="submission" date="2017-02" db="EMBL/GenBank/DDBJ databases">
        <authorList>
            <person name="Peterson S.W."/>
        </authorList>
    </citation>
    <scope>NUCLEOTIDE SEQUENCE [LARGE SCALE GENOMIC DNA]</scope>
    <source>
        <strain evidence="4 5">DSM 45154</strain>
    </source>
</reference>
<dbReference type="RefSeq" id="WP_078760282.1">
    <property type="nucleotide sequence ID" value="NZ_FUWS01000002.1"/>
</dbReference>
<dbReference type="InterPro" id="IPR009057">
    <property type="entry name" value="Homeodomain-like_sf"/>
</dbReference>
<dbReference type="AlphaFoldDB" id="A0A1T4LZA9"/>
<dbReference type="PANTHER" id="PTHR30055:SF184">
    <property type="entry name" value="HTH-TYPE TRANSCRIPTIONAL REGULATOR ETHR"/>
    <property type="match status" value="1"/>
</dbReference>
<dbReference type="SUPFAM" id="SSF48498">
    <property type="entry name" value="Tetracyclin repressor-like, C-terminal domain"/>
    <property type="match status" value="1"/>
</dbReference>
<dbReference type="InterPro" id="IPR050109">
    <property type="entry name" value="HTH-type_TetR-like_transc_reg"/>
</dbReference>
<sequence>MPQYTGRRRGPTKGELRERAILEGAARLLKRRPPARVTVEEIAAEAGISPSTFYFYFESKQAVLAALVGAVTARLRSDLGGWLAGDDAAGEALDAALATTACLWREQGALLRAAFFEPGTAPVLRAAMEEFTDWLVAGMSERIERDRRAGRALPGPPARALAAALVRAIIANFALAGETEEDADGRATAATLRTVIVRAIYGEEEPARASG</sequence>
<dbReference type="STRING" id="1122192.SAMN02745673_00878"/>
<name>A0A1T4LZA9_9ACTN</name>
<dbReference type="OrthoDB" id="5242520at2"/>
<keyword evidence="1 2" id="KW-0238">DNA-binding</keyword>
<dbReference type="GO" id="GO:0003700">
    <property type="term" value="F:DNA-binding transcription factor activity"/>
    <property type="evidence" value="ECO:0007669"/>
    <property type="project" value="TreeGrafter"/>
</dbReference>
<proteinExistence type="predicted"/>
<dbReference type="PANTHER" id="PTHR30055">
    <property type="entry name" value="HTH-TYPE TRANSCRIPTIONAL REGULATOR RUTR"/>
    <property type="match status" value="1"/>
</dbReference>
<dbReference type="EMBL" id="FUWS01000002">
    <property type="protein sequence ID" value="SJZ59987.1"/>
    <property type="molecule type" value="Genomic_DNA"/>
</dbReference>
<evidence type="ECO:0000313" key="4">
    <source>
        <dbReference type="EMBL" id="SJZ59987.1"/>
    </source>
</evidence>
<gene>
    <name evidence="4" type="ORF">SAMN02745673_00878</name>
</gene>
<organism evidence="4 5">
    <name type="scientific">Marinactinospora thermotolerans DSM 45154</name>
    <dbReference type="NCBI Taxonomy" id="1122192"/>
    <lineage>
        <taxon>Bacteria</taxon>
        <taxon>Bacillati</taxon>
        <taxon>Actinomycetota</taxon>
        <taxon>Actinomycetes</taxon>
        <taxon>Streptosporangiales</taxon>
        <taxon>Nocardiopsidaceae</taxon>
        <taxon>Marinactinospora</taxon>
    </lineage>
</organism>
<dbReference type="SUPFAM" id="SSF46689">
    <property type="entry name" value="Homeodomain-like"/>
    <property type="match status" value="1"/>
</dbReference>
<dbReference type="GO" id="GO:0000976">
    <property type="term" value="F:transcription cis-regulatory region binding"/>
    <property type="evidence" value="ECO:0007669"/>
    <property type="project" value="TreeGrafter"/>
</dbReference>
<feature type="domain" description="HTH tetR-type" evidence="3">
    <location>
        <begin position="15"/>
        <end position="75"/>
    </location>
</feature>
<evidence type="ECO:0000313" key="5">
    <source>
        <dbReference type="Proteomes" id="UP000190637"/>
    </source>
</evidence>
<dbReference type="Gene3D" id="1.10.10.60">
    <property type="entry name" value="Homeodomain-like"/>
    <property type="match status" value="1"/>
</dbReference>
<dbReference type="Pfam" id="PF00440">
    <property type="entry name" value="TetR_N"/>
    <property type="match status" value="1"/>
</dbReference>
<evidence type="ECO:0000256" key="1">
    <source>
        <dbReference type="ARBA" id="ARBA00023125"/>
    </source>
</evidence>
<protein>
    <submittedName>
        <fullName evidence="4">Transcriptional regulator, TetR family</fullName>
    </submittedName>
</protein>
<dbReference type="Pfam" id="PF21313">
    <property type="entry name" value="EthR_C"/>
    <property type="match status" value="1"/>
</dbReference>
<dbReference type="InterPro" id="IPR049397">
    <property type="entry name" value="EthR_C"/>
</dbReference>
<keyword evidence="5" id="KW-1185">Reference proteome</keyword>
<dbReference type="Gene3D" id="1.10.357.10">
    <property type="entry name" value="Tetracycline Repressor, domain 2"/>
    <property type="match status" value="1"/>
</dbReference>
<dbReference type="PRINTS" id="PR00455">
    <property type="entry name" value="HTHTETR"/>
</dbReference>
<evidence type="ECO:0000256" key="2">
    <source>
        <dbReference type="PROSITE-ProRule" id="PRU00335"/>
    </source>
</evidence>
<accession>A0A1T4LZA9</accession>
<dbReference type="InterPro" id="IPR001647">
    <property type="entry name" value="HTH_TetR"/>
</dbReference>
<dbReference type="InterPro" id="IPR036271">
    <property type="entry name" value="Tet_transcr_reg_TetR-rel_C_sf"/>
</dbReference>